<feature type="domain" description="ITPR-interacting" evidence="2">
    <location>
        <begin position="1"/>
        <end position="126"/>
    </location>
</feature>
<evidence type="ECO:0000313" key="3">
    <source>
        <dbReference type="EMBL" id="KAF6025582.1"/>
    </source>
</evidence>
<feature type="region of interest" description="Disordered" evidence="1">
    <location>
        <begin position="155"/>
        <end position="178"/>
    </location>
</feature>
<feature type="region of interest" description="Disordered" evidence="1">
    <location>
        <begin position="372"/>
        <end position="399"/>
    </location>
</feature>
<dbReference type="AlphaFoldDB" id="A0A7J7JGW4"/>
<accession>A0A7J7JGW4</accession>
<gene>
    <name evidence="3" type="ORF">EB796_016124</name>
</gene>
<evidence type="ECO:0000259" key="2">
    <source>
        <dbReference type="SMART" id="SM01257"/>
    </source>
</evidence>
<evidence type="ECO:0000313" key="4">
    <source>
        <dbReference type="Proteomes" id="UP000593567"/>
    </source>
</evidence>
<dbReference type="PANTHER" id="PTHR17469:SF15">
    <property type="entry name" value="ITPR-INTERACTING DOMAIN-CONTAINING PROTEIN"/>
    <property type="match status" value="1"/>
</dbReference>
<dbReference type="Pfam" id="PF14722">
    <property type="entry name" value="KRAP_IP3R_bind"/>
    <property type="match status" value="1"/>
</dbReference>
<dbReference type="InterPro" id="IPR029325">
    <property type="entry name" value="ITPR-bd"/>
</dbReference>
<dbReference type="Proteomes" id="UP000593567">
    <property type="component" value="Unassembled WGS sequence"/>
</dbReference>
<dbReference type="SMART" id="SM01257">
    <property type="entry name" value="KRAP_IP3R_bind"/>
    <property type="match status" value="1"/>
</dbReference>
<feature type="compositionally biased region" description="Polar residues" evidence="1">
    <location>
        <begin position="331"/>
        <end position="341"/>
    </location>
</feature>
<feature type="compositionally biased region" description="Polar residues" evidence="1">
    <location>
        <begin position="388"/>
        <end position="399"/>
    </location>
</feature>
<dbReference type="InterPro" id="IPR043444">
    <property type="entry name" value="TESPA1-like"/>
</dbReference>
<dbReference type="GO" id="GO:0005102">
    <property type="term" value="F:signaling receptor binding"/>
    <property type="evidence" value="ECO:0007669"/>
    <property type="project" value="InterPro"/>
</dbReference>
<feature type="compositionally biased region" description="Low complexity" evidence="1">
    <location>
        <begin position="316"/>
        <end position="330"/>
    </location>
</feature>
<reference evidence="3" key="1">
    <citation type="submission" date="2020-06" db="EMBL/GenBank/DDBJ databases">
        <title>Draft genome of Bugula neritina, a colonial animal packing powerful symbionts and potential medicines.</title>
        <authorList>
            <person name="Rayko M."/>
        </authorList>
    </citation>
    <scope>NUCLEOTIDE SEQUENCE [LARGE SCALE GENOMIC DNA]</scope>
    <source>
        <strain evidence="3">Kwan_BN1</strain>
    </source>
</reference>
<organism evidence="3 4">
    <name type="scientific">Bugula neritina</name>
    <name type="common">Brown bryozoan</name>
    <name type="synonym">Sertularia neritina</name>
    <dbReference type="NCBI Taxonomy" id="10212"/>
    <lineage>
        <taxon>Eukaryota</taxon>
        <taxon>Metazoa</taxon>
        <taxon>Spiralia</taxon>
        <taxon>Lophotrochozoa</taxon>
        <taxon>Bryozoa</taxon>
        <taxon>Gymnolaemata</taxon>
        <taxon>Cheilostomatida</taxon>
        <taxon>Flustrina</taxon>
        <taxon>Buguloidea</taxon>
        <taxon>Bugulidae</taxon>
        <taxon>Bugula</taxon>
    </lineage>
</organism>
<feature type="compositionally biased region" description="Polar residues" evidence="1">
    <location>
        <begin position="158"/>
        <end position="178"/>
    </location>
</feature>
<feature type="region of interest" description="Disordered" evidence="1">
    <location>
        <begin position="313"/>
        <end position="346"/>
    </location>
</feature>
<feature type="compositionally biased region" description="Polar residues" evidence="1">
    <location>
        <begin position="422"/>
        <end position="431"/>
    </location>
</feature>
<evidence type="ECO:0000256" key="1">
    <source>
        <dbReference type="SAM" id="MobiDB-lite"/>
    </source>
</evidence>
<sequence length="652" mass="71097">MHSNYSSFNSESSSIDILLEERKTNPEEVLMNLGFGVCDPSLGARLPSRFLANETLAYGVNVQNFLRGHPDISLYQDSELPLAYGEIYTRLPSYYRQGATNEKHTSLHKNFSQSSLDLHNDQSYAPLTMHQSQDGTVFASILTRSNTEQLEKQGFYSEYSSQSSLPTNSSMSSISTNDCTIDSVDTPSPIILNNNPSSPDSCRNPFITTQSSGSDSVFSSTESFVVDQRIRAKLEAIHEKTINEMCDDDLEEGISFVYRRRSDGDLVQNSATSEICEEAPQEKVNIHEKRKVFARLKSRSYDEEMLTQMLKEQLDSVNSKESSKSSASHSNPTPMIVTTDTSQEKAKEPFLPKQCDGLLQVSFNPESFDSVDSDAGTIVPSPFASPCQGMSPSTSRNGSISLLPAMESFELEEVQSCDAGASGTSGNNGDNSLLVLPTSKRKRAKLQRSVSERSDSDSSGIADIDCKSTHGQAETVDPKVHVASKSQHLMPRSCSKDGSITSSTLTLTSAVCLAPINTNVEQRSRRCSDGDLRFYSASSSISTSARQSPHSFESKPYKDASMQTDEYSCHSCGGVVATGLAEWQTNNLPNLASISSTNKDNTTLTSPIDDACDVSVNAQPTFYITTADDASSPLRHSSAVNIDCSRESICFV</sequence>
<name>A0A7J7JGW4_BUGNE</name>
<protein>
    <recommendedName>
        <fullName evidence="2">ITPR-interacting domain-containing protein</fullName>
    </recommendedName>
</protein>
<dbReference type="EMBL" id="VXIV02002442">
    <property type="protein sequence ID" value="KAF6025582.1"/>
    <property type="molecule type" value="Genomic_DNA"/>
</dbReference>
<proteinExistence type="predicted"/>
<feature type="region of interest" description="Disordered" evidence="1">
    <location>
        <begin position="414"/>
        <end position="496"/>
    </location>
</feature>
<dbReference type="OrthoDB" id="6088188at2759"/>
<keyword evidence="4" id="KW-1185">Reference proteome</keyword>
<comment type="caution">
    <text evidence="3">The sequence shown here is derived from an EMBL/GenBank/DDBJ whole genome shotgun (WGS) entry which is preliminary data.</text>
</comment>
<dbReference type="PANTHER" id="PTHR17469">
    <property type="entry name" value="SPERM SPECIFIC ANTIGEN 2-RELATED"/>
    <property type="match status" value="1"/>
</dbReference>